<evidence type="ECO:0000256" key="2">
    <source>
        <dbReference type="ARBA" id="ARBA00022679"/>
    </source>
</evidence>
<keyword evidence="1 4" id="KW-0489">Methyltransferase</keyword>
<dbReference type="GO" id="GO:0008757">
    <property type="term" value="F:S-adenosylmethionine-dependent methyltransferase activity"/>
    <property type="evidence" value="ECO:0007669"/>
    <property type="project" value="InterPro"/>
</dbReference>
<organism evidence="4 5">
    <name type="scientific">Brockia lithotrophica</name>
    <dbReference type="NCBI Taxonomy" id="933949"/>
    <lineage>
        <taxon>Bacteria</taxon>
        <taxon>Bacillati</taxon>
        <taxon>Bacillota</taxon>
        <taxon>Bacilli</taxon>
        <taxon>Bacillales</taxon>
        <taxon>Bacillales Family X. Incertae Sedis</taxon>
        <taxon>Brockia</taxon>
    </lineage>
</organism>
<name>A0A2T5G4Z9_9BACL</name>
<dbReference type="EMBL" id="PEBW01000006">
    <property type="protein sequence ID" value="PTQ51259.1"/>
    <property type="molecule type" value="Genomic_DNA"/>
</dbReference>
<reference evidence="4 5" key="1">
    <citation type="submission" date="2017-08" db="EMBL/GenBank/DDBJ databases">
        <title>Burning lignite coal seam in the remote Altai Mountains harbors a hydrogen-driven thermophilic microbial community.</title>
        <authorList>
            <person name="Kadnikov V.V."/>
            <person name="Mardanov A.V."/>
            <person name="Ivasenko D."/>
            <person name="Beletsky A.V."/>
            <person name="Karnachuk O.V."/>
            <person name="Ravin N.V."/>
        </authorList>
    </citation>
    <scope>NUCLEOTIDE SEQUENCE [LARGE SCALE GENOMIC DNA]</scope>
    <source>
        <strain evidence="4">AL31</strain>
    </source>
</reference>
<keyword evidence="2 4" id="KW-0808">Transferase</keyword>
<accession>A0A2T5G4Z9</accession>
<protein>
    <submittedName>
        <fullName evidence="4">Ribosomal RNA small subunit methyltransferase C</fullName>
    </submittedName>
</protein>
<feature type="domain" description="Methyltransferase small" evidence="3">
    <location>
        <begin position="27"/>
        <end position="194"/>
    </location>
</feature>
<sequence>MEHYFTRDPGGPHALRRLEVVLRGEKLVFWTDRGVFSPGRIDRGTRLLAETFRAPGGARILDLGAGYGVLGIVAARVVPQAEVWMLEVNRRAAELAERNARENGVNRVHVVVGEGLDALPHDLRFHTVLTNPPIRAGQALVFSLYRQAIARLIPGGELWTVVRTRQGAERHLAFLADVAGKAELVTRGGGYRVFRAARRGNFEG</sequence>
<dbReference type="CDD" id="cd02440">
    <property type="entry name" value="AdoMet_MTases"/>
    <property type="match status" value="1"/>
</dbReference>
<dbReference type="Gene3D" id="3.40.50.150">
    <property type="entry name" value="Vaccinia Virus protein VP39"/>
    <property type="match status" value="1"/>
</dbReference>
<dbReference type="AlphaFoldDB" id="A0A2T5G4Z9"/>
<evidence type="ECO:0000313" key="4">
    <source>
        <dbReference type="EMBL" id="PTQ51259.1"/>
    </source>
</evidence>
<dbReference type="InterPro" id="IPR046977">
    <property type="entry name" value="RsmC/RlmG"/>
</dbReference>
<dbReference type="PANTHER" id="PTHR47816">
    <property type="entry name" value="RIBOSOMAL RNA SMALL SUBUNIT METHYLTRANSFERASE C"/>
    <property type="match status" value="1"/>
</dbReference>
<dbReference type="GO" id="GO:0032259">
    <property type="term" value="P:methylation"/>
    <property type="evidence" value="ECO:0007669"/>
    <property type="project" value="UniProtKB-KW"/>
</dbReference>
<comment type="caution">
    <text evidence="4">The sequence shown here is derived from an EMBL/GenBank/DDBJ whole genome shotgun (WGS) entry which is preliminary data.</text>
</comment>
<dbReference type="SUPFAM" id="SSF53335">
    <property type="entry name" value="S-adenosyl-L-methionine-dependent methyltransferases"/>
    <property type="match status" value="1"/>
</dbReference>
<dbReference type="Pfam" id="PF05175">
    <property type="entry name" value="MTS"/>
    <property type="match status" value="1"/>
</dbReference>
<dbReference type="PANTHER" id="PTHR47816:SF4">
    <property type="entry name" value="RIBOSOMAL RNA SMALL SUBUNIT METHYLTRANSFERASE C"/>
    <property type="match status" value="1"/>
</dbReference>
<evidence type="ECO:0000313" key="5">
    <source>
        <dbReference type="Proteomes" id="UP000244016"/>
    </source>
</evidence>
<evidence type="ECO:0000256" key="1">
    <source>
        <dbReference type="ARBA" id="ARBA00022603"/>
    </source>
</evidence>
<proteinExistence type="predicted"/>
<gene>
    <name evidence="4" type="ORF">BLITH_0085</name>
</gene>
<dbReference type="InterPro" id="IPR029063">
    <property type="entry name" value="SAM-dependent_MTases_sf"/>
</dbReference>
<evidence type="ECO:0000259" key="3">
    <source>
        <dbReference type="Pfam" id="PF05175"/>
    </source>
</evidence>
<dbReference type="InterPro" id="IPR007848">
    <property type="entry name" value="Small_mtfrase_dom"/>
</dbReference>
<dbReference type="Proteomes" id="UP000244016">
    <property type="component" value="Unassembled WGS sequence"/>
</dbReference>